<feature type="non-terminal residue" evidence="2">
    <location>
        <position position="1"/>
    </location>
</feature>
<feature type="non-terminal residue" evidence="2">
    <location>
        <position position="301"/>
    </location>
</feature>
<feature type="domain" description="AAA-ATPase-like" evidence="1">
    <location>
        <begin position="27"/>
        <end position="129"/>
    </location>
</feature>
<dbReference type="InterPro" id="IPR018631">
    <property type="entry name" value="AAA-ATPase-like_dom"/>
</dbReference>
<accession>A0ABS2G4F4</accession>
<sequence length="301" mass="35573">LGGLNWDVSLGGIKAKIKELFREYIFLTETLDKYTLLEFEKYLISDFDEISTRKALKFLTEVLYKHYHQKVIILIDEYDSPIISAYESGYYNEMREFLKVFYGEALKTNEYLYMGVLTGIIRVAQAGIFSDLNNFISYTTLENTYSQSFGLIEEEVKTILDYYELGYEMPEVKKWYDGYSFGKEEIYNPWSILNFVKERELKSYWINTSSNFMIRELLKHTGEEGLETLEKIFNQEDVAVRITDNVRFGSNLSASEVWELMVYSGYLTIKNKLNDGRYRVRIPNMEIMKFFKDEFLTIIFG</sequence>
<name>A0ABS2G4F4_FUSMR</name>
<evidence type="ECO:0000313" key="2">
    <source>
        <dbReference type="EMBL" id="MBM6876309.1"/>
    </source>
</evidence>
<organism evidence="2 3">
    <name type="scientific">Fusobacterium mortiferum</name>
    <dbReference type="NCBI Taxonomy" id="850"/>
    <lineage>
        <taxon>Bacteria</taxon>
        <taxon>Fusobacteriati</taxon>
        <taxon>Fusobacteriota</taxon>
        <taxon>Fusobacteriia</taxon>
        <taxon>Fusobacteriales</taxon>
        <taxon>Fusobacteriaceae</taxon>
        <taxon>Fusobacterium</taxon>
    </lineage>
</organism>
<evidence type="ECO:0000313" key="3">
    <source>
        <dbReference type="Proteomes" id="UP000728968"/>
    </source>
</evidence>
<dbReference type="EMBL" id="JACJLT010000283">
    <property type="protein sequence ID" value="MBM6876309.1"/>
    <property type="molecule type" value="Genomic_DNA"/>
</dbReference>
<comment type="caution">
    <text evidence="2">The sequence shown here is derived from an EMBL/GenBank/DDBJ whole genome shotgun (WGS) entry which is preliminary data.</text>
</comment>
<protein>
    <submittedName>
        <fullName evidence="2">AAA family ATPase</fullName>
    </submittedName>
</protein>
<keyword evidence="3" id="KW-1185">Reference proteome</keyword>
<gene>
    <name evidence="2" type="ORF">H6A04_11795</name>
</gene>
<dbReference type="Proteomes" id="UP000728968">
    <property type="component" value="Unassembled WGS sequence"/>
</dbReference>
<dbReference type="PANTHER" id="PTHR34825:SF1">
    <property type="entry name" value="AAA-ATPASE-LIKE DOMAIN-CONTAINING PROTEIN"/>
    <property type="match status" value="1"/>
</dbReference>
<reference evidence="2 3" key="1">
    <citation type="journal article" date="2021" name="Sci. Rep.">
        <title>The distribution of antibiotic resistance genes in chicken gut microbiota commensals.</title>
        <authorList>
            <person name="Juricova H."/>
            <person name="Matiasovicova J."/>
            <person name="Kubasova T."/>
            <person name="Cejkova D."/>
            <person name="Rychlik I."/>
        </authorList>
    </citation>
    <scope>NUCLEOTIDE SEQUENCE [LARGE SCALE GENOMIC DNA]</scope>
    <source>
        <strain evidence="2 3">An425</strain>
    </source>
</reference>
<evidence type="ECO:0000259" key="1">
    <source>
        <dbReference type="Pfam" id="PF09820"/>
    </source>
</evidence>
<dbReference type="Pfam" id="PF09820">
    <property type="entry name" value="AAA-ATPase_like"/>
    <property type="match status" value="1"/>
</dbReference>
<dbReference type="PANTHER" id="PTHR34825">
    <property type="entry name" value="CONSERVED PROTEIN, WITH A WEAK D-GALACTARATE DEHYDRATASE/ALTRONATE HYDROLASE DOMAIN"/>
    <property type="match status" value="1"/>
</dbReference>
<proteinExistence type="predicted"/>